<dbReference type="Pfam" id="PF13414">
    <property type="entry name" value="TPR_11"/>
    <property type="match status" value="1"/>
</dbReference>
<name>A3HTF7_9BACT</name>
<dbReference type="InterPro" id="IPR011990">
    <property type="entry name" value="TPR-like_helical_dom_sf"/>
</dbReference>
<dbReference type="PANTHER" id="PTHR44858">
    <property type="entry name" value="TETRATRICOPEPTIDE REPEAT PROTEIN 6"/>
    <property type="match status" value="1"/>
</dbReference>
<dbReference type="Pfam" id="PF13432">
    <property type="entry name" value="TPR_16"/>
    <property type="match status" value="1"/>
</dbReference>
<accession>A3HTF7</accession>
<keyword evidence="2 3" id="KW-0802">TPR repeat</keyword>
<evidence type="ECO:0000313" key="5">
    <source>
        <dbReference type="EMBL" id="EAZ83125.1"/>
    </source>
</evidence>
<dbReference type="Gene3D" id="1.25.40.10">
    <property type="entry name" value="Tetratricopeptide repeat domain"/>
    <property type="match status" value="2"/>
</dbReference>
<keyword evidence="1" id="KW-0677">Repeat</keyword>
<dbReference type="AlphaFoldDB" id="A3HTF7"/>
<dbReference type="InterPro" id="IPR050498">
    <property type="entry name" value="Ycf3"/>
</dbReference>
<evidence type="ECO:0000256" key="3">
    <source>
        <dbReference type="PROSITE-ProRule" id="PRU00339"/>
    </source>
</evidence>
<evidence type="ECO:0000256" key="1">
    <source>
        <dbReference type="ARBA" id="ARBA00022737"/>
    </source>
</evidence>
<protein>
    <submittedName>
        <fullName evidence="5">TPR repeat protein</fullName>
    </submittedName>
</protein>
<dbReference type="PROSITE" id="PS50005">
    <property type="entry name" value="TPR"/>
    <property type="match status" value="3"/>
</dbReference>
<dbReference type="HOGENOM" id="CLU_094154_0_0_10"/>
<dbReference type="PANTHER" id="PTHR44858:SF1">
    <property type="entry name" value="UDP-N-ACETYLGLUCOSAMINE--PEPTIDE N-ACETYLGLUCOSAMINYLTRANSFERASE SPINDLY-RELATED"/>
    <property type="match status" value="1"/>
</dbReference>
<feature type="repeat" description="TPR" evidence="3">
    <location>
        <begin position="58"/>
        <end position="91"/>
    </location>
</feature>
<feature type="repeat" description="TPR" evidence="3">
    <location>
        <begin position="126"/>
        <end position="159"/>
    </location>
</feature>
<dbReference type="SUPFAM" id="SSF48452">
    <property type="entry name" value="TPR-like"/>
    <property type="match status" value="1"/>
</dbReference>
<gene>
    <name evidence="5" type="ORF">ALPR1_12930</name>
</gene>
<dbReference type="InterPro" id="IPR019734">
    <property type="entry name" value="TPR_rpt"/>
</dbReference>
<dbReference type="STRING" id="388413.ALPR1_12930"/>
<dbReference type="SMART" id="SM00028">
    <property type="entry name" value="TPR"/>
    <property type="match status" value="5"/>
</dbReference>
<proteinExistence type="predicted"/>
<sequence>MQKHKKDYLVNYSCLTFVLIVKKRDMTFQKGIELYKAGEFESALEVFNQLISNSEKTPELHLYRGRILSRLGKTSEAILDFDLIVELDPYNTNYISDRAVVLHLLNRNDEALAEFDRAANLDPKNPYRYSSRAYFKDRIGDLNGSIEDYDKAIALDPEDAVSFNNKGLVEEKLGYKERSKKSFEKADDLVGYKPQDQKEDQPKPPLEKVEPIVNDEEDLEKELTFGHFLQTIKGLVTDPKTRKEFKEFIKNLFGRNKL</sequence>
<dbReference type="Proteomes" id="UP000003919">
    <property type="component" value="Unassembled WGS sequence"/>
</dbReference>
<keyword evidence="6" id="KW-1185">Reference proteome</keyword>
<organism evidence="5 6">
    <name type="scientific">Algoriphagus machipongonensis</name>
    <dbReference type="NCBI Taxonomy" id="388413"/>
    <lineage>
        <taxon>Bacteria</taxon>
        <taxon>Pseudomonadati</taxon>
        <taxon>Bacteroidota</taxon>
        <taxon>Cytophagia</taxon>
        <taxon>Cytophagales</taxon>
        <taxon>Cyclobacteriaceae</taxon>
        <taxon>Algoriphagus</taxon>
    </lineage>
</organism>
<comment type="caution">
    <text evidence="5">The sequence shown here is derived from an EMBL/GenBank/DDBJ whole genome shotgun (WGS) entry which is preliminary data.</text>
</comment>
<dbReference type="eggNOG" id="COG0457">
    <property type="taxonomic scope" value="Bacteria"/>
</dbReference>
<feature type="region of interest" description="Disordered" evidence="4">
    <location>
        <begin position="186"/>
        <end position="208"/>
    </location>
</feature>
<dbReference type="EMBL" id="AAXU02000001">
    <property type="protein sequence ID" value="EAZ83125.1"/>
    <property type="molecule type" value="Genomic_DNA"/>
</dbReference>
<evidence type="ECO:0000313" key="6">
    <source>
        <dbReference type="Proteomes" id="UP000003919"/>
    </source>
</evidence>
<evidence type="ECO:0000256" key="2">
    <source>
        <dbReference type="ARBA" id="ARBA00022803"/>
    </source>
</evidence>
<evidence type="ECO:0000256" key="4">
    <source>
        <dbReference type="SAM" id="MobiDB-lite"/>
    </source>
</evidence>
<reference evidence="5 6" key="1">
    <citation type="journal article" date="2011" name="J. Bacteriol.">
        <title>Complete genome sequence of Algoriphagus sp. PR1, bacterial prey of a colony-forming choanoflagellate.</title>
        <authorList>
            <person name="Alegado R.A."/>
            <person name="Ferriera S."/>
            <person name="Nusbaum C."/>
            <person name="Young S.K."/>
            <person name="Zeng Q."/>
            <person name="Imamovic A."/>
            <person name="Fairclough S.R."/>
            <person name="King N."/>
        </authorList>
    </citation>
    <scope>NUCLEOTIDE SEQUENCE [LARGE SCALE GENOMIC DNA]</scope>
    <source>
        <strain evidence="5 6">PR1</strain>
    </source>
</reference>
<feature type="repeat" description="TPR" evidence="3">
    <location>
        <begin position="92"/>
        <end position="125"/>
    </location>
</feature>